<keyword evidence="1" id="KW-0732">Signal</keyword>
<dbReference type="Proteomes" id="UP001269968">
    <property type="component" value="Unassembled WGS sequence"/>
</dbReference>
<dbReference type="AlphaFoldDB" id="A0AAW9HJ37"/>
<feature type="signal peptide" evidence="1">
    <location>
        <begin position="1"/>
        <end position="23"/>
    </location>
</feature>
<dbReference type="EMBL" id="JAXHOZ010000074">
    <property type="protein sequence ID" value="MDY4379725.1"/>
    <property type="molecule type" value="Genomic_DNA"/>
</dbReference>
<dbReference type="RefSeq" id="WP_320714930.1">
    <property type="nucleotide sequence ID" value="NZ_JAXHOZ010000074.1"/>
</dbReference>
<name>A0AAW9HJ37_9GAMM</name>
<sequence length="173" mass="18662">MNWLAASCHVAAFALLHNLKSLAQWAEIQDFPSPTLAKKLFAPLPESLSERADLHEKTLTPLLDFATTLARGVPDTPVSRGETGLIPLTHLLADDNHSASAARCYSPLAPLGVDSLMPVTAAMPTGEQQAAYRQVYQALIEGLEAIPAAHRLQPSLWLDHLDSLWMTTSTACG</sequence>
<evidence type="ECO:0000256" key="1">
    <source>
        <dbReference type="SAM" id="SignalP"/>
    </source>
</evidence>
<evidence type="ECO:0000313" key="3">
    <source>
        <dbReference type="Proteomes" id="UP001269968"/>
    </source>
</evidence>
<feature type="chain" id="PRO_5043757201" evidence="1">
    <location>
        <begin position="24"/>
        <end position="173"/>
    </location>
</feature>
<reference evidence="2" key="1">
    <citation type="submission" date="2023-11" db="EMBL/GenBank/DDBJ databases">
        <title>Comparative genomics revealed phylogeny of phytopathogenic Pectobacterium aroidearum based on whole-genome sequencing and function of putative horizontal acquire islands in P. aroidearum PccS1.</title>
        <authorList>
            <person name="Fan J."/>
            <person name="Yang L."/>
        </authorList>
    </citation>
    <scope>NUCLEOTIDE SEQUENCE</scope>
    <source>
        <strain evidence="2">NJAU140</strain>
    </source>
</reference>
<protein>
    <submittedName>
        <fullName evidence="2">Uncharacterized protein</fullName>
    </submittedName>
</protein>
<proteinExistence type="predicted"/>
<evidence type="ECO:0000313" key="2">
    <source>
        <dbReference type="EMBL" id="MDY4379725.1"/>
    </source>
</evidence>
<accession>A0AAW9HJ37</accession>
<organism evidence="2 3">
    <name type="scientific">Pectobacterium brasiliense</name>
    <dbReference type="NCBI Taxonomy" id="180957"/>
    <lineage>
        <taxon>Bacteria</taxon>
        <taxon>Pseudomonadati</taxon>
        <taxon>Pseudomonadota</taxon>
        <taxon>Gammaproteobacteria</taxon>
        <taxon>Enterobacterales</taxon>
        <taxon>Pectobacteriaceae</taxon>
        <taxon>Pectobacterium</taxon>
    </lineage>
</organism>
<gene>
    <name evidence="2" type="ORF">SOV92_18170</name>
</gene>
<comment type="caution">
    <text evidence="2">The sequence shown here is derived from an EMBL/GenBank/DDBJ whole genome shotgun (WGS) entry which is preliminary data.</text>
</comment>